<evidence type="ECO:0000313" key="3">
    <source>
        <dbReference type="EMBL" id="KAK1427016.1"/>
    </source>
</evidence>
<feature type="transmembrane region" description="Helical" evidence="1">
    <location>
        <begin position="429"/>
        <end position="448"/>
    </location>
</feature>
<keyword evidence="1" id="KW-0472">Membrane</keyword>
<keyword evidence="4" id="KW-1185">Reference proteome</keyword>
<proteinExistence type="predicted"/>
<dbReference type="SMART" id="SM00248">
    <property type="entry name" value="ANK"/>
    <property type="match status" value="3"/>
</dbReference>
<feature type="transmembrane region" description="Helical" evidence="1">
    <location>
        <begin position="513"/>
        <end position="538"/>
    </location>
</feature>
<dbReference type="Pfam" id="PF13962">
    <property type="entry name" value="PGG"/>
    <property type="match status" value="1"/>
</dbReference>
<dbReference type="InterPro" id="IPR002110">
    <property type="entry name" value="Ankyrin_rpt"/>
</dbReference>
<dbReference type="EMBL" id="JAUHHV010000004">
    <property type="protein sequence ID" value="KAK1427016.1"/>
    <property type="molecule type" value="Genomic_DNA"/>
</dbReference>
<evidence type="ECO:0000313" key="4">
    <source>
        <dbReference type="Proteomes" id="UP001229421"/>
    </source>
</evidence>
<dbReference type="Proteomes" id="UP001229421">
    <property type="component" value="Unassembled WGS sequence"/>
</dbReference>
<protein>
    <recommendedName>
        <fullName evidence="2">PGG domain-containing protein</fullName>
    </recommendedName>
</protein>
<dbReference type="AlphaFoldDB" id="A0AAD8KTN3"/>
<comment type="caution">
    <text evidence="3">The sequence shown here is derived from an EMBL/GenBank/DDBJ whole genome shotgun (WGS) entry which is preliminary data.</text>
</comment>
<evidence type="ECO:0000259" key="2">
    <source>
        <dbReference type="Pfam" id="PF13962"/>
    </source>
</evidence>
<feature type="transmembrane region" description="Helical" evidence="1">
    <location>
        <begin position="468"/>
        <end position="492"/>
    </location>
</feature>
<reference evidence="3" key="1">
    <citation type="journal article" date="2023" name="bioRxiv">
        <title>Improved chromosome-level genome assembly for marigold (Tagetes erecta).</title>
        <authorList>
            <person name="Jiang F."/>
            <person name="Yuan L."/>
            <person name="Wang S."/>
            <person name="Wang H."/>
            <person name="Xu D."/>
            <person name="Wang A."/>
            <person name="Fan W."/>
        </authorList>
    </citation>
    <scope>NUCLEOTIDE SEQUENCE</scope>
    <source>
        <strain evidence="3">WSJ</strain>
        <tissue evidence="3">Leaf</tissue>
    </source>
</reference>
<name>A0AAD8KTN3_TARER</name>
<organism evidence="3 4">
    <name type="scientific">Tagetes erecta</name>
    <name type="common">African marigold</name>
    <dbReference type="NCBI Taxonomy" id="13708"/>
    <lineage>
        <taxon>Eukaryota</taxon>
        <taxon>Viridiplantae</taxon>
        <taxon>Streptophyta</taxon>
        <taxon>Embryophyta</taxon>
        <taxon>Tracheophyta</taxon>
        <taxon>Spermatophyta</taxon>
        <taxon>Magnoliopsida</taxon>
        <taxon>eudicotyledons</taxon>
        <taxon>Gunneridae</taxon>
        <taxon>Pentapetalae</taxon>
        <taxon>asterids</taxon>
        <taxon>campanulids</taxon>
        <taxon>Asterales</taxon>
        <taxon>Asteraceae</taxon>
        <taxon>Asteroideae</taxon>
        <taxon>Heliantheae alliance</taxon>
        <taxon>Tageteae</taxon>
        <taxon>Tagetes</taxon>
    </lineage>
</organism>
<accession>A0AAD8KTN3</accession>
<dbReference type="GO" id="GO:0016020">
    <property type="term" value="C:membrane"/>
    <property type="evidence" value="ECO:0007669"/>
    <property type="project" value="TreeGrafter"/>
</dbReference>
<keyword evidence="1" id="KW-1133">Transmembrane helix</keyword>
<dbReference type="PANTHER" id="PTHR24177:SF472">
    <property type="entry name" value="PGG DOMAIN-CONTAINING PROTEIN"/>
    <property type="match status" value="1"/>
</dbReference>
<gene>
    <name evidence="3" type="ORF">QVD17_15698</name>
</gene>
<sequence>MVLGVTDETGRDHIFQTIFISIDLRQAHYFRSTMTSKTGARLASTSLGQEIHIPVPSHGNINHSKADRSLVEGPRETYMKIGAPLFKASATCDWKAAKAILDKKPDLVRYSITETGETALHVAATIKGKKLVKEFVKNLMGRMQSLDFELVNDDCDTALCLAAASGSIETVRIMLNKMPCEGQMRPLCKAALYGNKQVVRYLYEKSNNMCDDNGWDDESRGWLLEQCVEANMFDVALEMVKIYPQLGSTGSVLQILARKPDAFHIRELYDIQKIINSVFALTGLRVGANYEKESKATQLLKIIWDDIAKKPKEEIYAILTGSPNLDEEKNIPYTFQVGAMKDLIIALKDDDGNNMLHLTAKRPKQEQHDNLSGAVSEMQRELLWFKEVKNMTPHIYRQQKNKDGLTPHELFTKEHKKLVKDGEQWTKEAINYCVVVAALIATVTFVAASTIPGGYNQDDGIPIFNKKSAFVVFVVSDAMSLILSSTSILTFLSIITSRIAELDFRESLPKKMWLGISSLFLSIAAMMVTFSASFFILYHKEMQWIPILIGVFAFLPVLLYIQLQYHIFVDVIRATYGTRYLFKPRRRSLYY</sequence>
<feature type="domain" description="PGG" evidence="2">
    <location>
        <begin position="424"/>
        <end position="536"/>
    </location>
</feature>
<dbReference type="PANTHER" id="PTHR24177">
    <property type="entry name" value="CASKIN"/>
    <property type="match status" value="1"/>
</dbReference>
<dbReference type="SUPFAM" id="SSF48403">
    <property type="entry name" value="Ankyrin repeat"/>
    <property type="match status" value="1"/>
</dbReference>
<keyword evidence="1" id="KW-0812">Transmembrane</keyword>
<dbReference type="InterPro" id="IPR036770">
    <property type="entry name" value="Ankyrin_rpt-contain_sf"/>
</dbReference>
<dbReference type="Gene3D" id="1.25.40.20">
    <property type="entry name" value="Ankyrin repeat-containing domain"/>
    <property type="match status" value="1"/>
</dbReference>
<dbReference type="InterPro" id="IPR026961">
    <property type="entry name" value="PGG_dom"/>
</dbReference>
<dbReference type="Pfam" id="PF12796">
    <property type="entry name" value="Ank_2"/>
    <property type="match status" value="1"/>
</dbReference>
<evidence type="ECO:0000256" key="1">
    <source>
        <dbReference type="SAM" id="Phobius"/>
    </source>
</evidence>
<feature type="transmembrane region" description="Helical" evidence="1">
    <location>
        <begin position="544"/>
        <end position="563"/>
    </location>
</feature>